<dbReference type="InterPro" id="IPR000286">
    <property type="entry name" value="HDACs"/>
</dbReference>
<dbReference type="GO" id="GO:0000118">
    <property type="term" value="C:histone deacetylase complex"/>
    <property type="evidence" value="ECO:0007669"/>
    <property type="project" value="TreeGrafter"/>
</dbReference>
<dbReference type="GO" id="GO:0040029">
    <property type="term" value="P:epigenetic regulation of gene expression"/>
    <property type="evidence" value="ECO:0007669"/>
    <property type="project" value="TreeGrafter"/>
</dbReference>
<dbReference type="PANTHER" id="PTHR10625:SF47">
    <property type="entry name" value="HISTONE DEACETYLASE 6"/>
    <property type="match status" value="1"/>
</dbReference>
<dbReference type="AlphaFoldDB" id="A0A0D8X8F7"/>
<dbReference type="PANTHER" id="PTHR10625">
    <property type="entry name" value="HISTONE DEACETYLASE HDAC1-RELATED"/>
    <property type="match status" value="1"/>
</dbReference>
<dbReference type="Pfam" id="PF00850">
    <property type="entry name" value="Hist_deacetyl"/>
    <property type="match status" value="1"/>
</dbReference>
<dbReference type="Proteomes" id="UP000053766">
    <property type="component" value="Unassembled WGS sequence"/>
</dbReference>
<sequence length="157" mass="17433">MMYAIDKYNVQRVLILDWDIHHGNGTQEIFYEDERVLYISLHRHDDGEFYPTGAPKDYSDIGEGKGKGFSLNIPWNSGDIGDDAYRAAFAKIIMPTAYEYNPELVFISAGFDAAAGDPLGGCKVSCDTFSLMTYQLMALAGGRTIAVLEGEDKMKKV</sequence>
<reference evidence="4" key="2">
    <citation type="journal article" date="2016" name="Sci. Rep.">
        <title>Dictyocaulus viviparus genome, variome and transcriptome elucidate lungworm biology and support future intervention.</title>
        <authorList>
            <person name="McNulty S.N."/>
            <person name="Strube C."/>
            <person name="Rosa B.A."/>
            <person name="Martin J.C."/>
            <person name="Tyagi R."/>
            <person name="Choi Y.J."/>
            <person name="Wang Q."/>
            <person name="Hallsworth Pepin K."/>
            <person name="Zhang X."/>
            <person name="Ozersky P."/>
            <person name="Wilson R.K."/>
            <person name="Sternberg P.W."/>
            <person name="Gasser R.B."/>
            <person name="Mitreva M."/>
        </authorList>
    </citation>
    <scope>NUCLEOTIDE SEQUENCE [LARGE SCALE GENOMIC DNA]</scope>
    <source>
        <strain evidence="4">HannoverDv2000</strain>
    </source>
</reference>
<evidence type="ECO:0000313" key="3">
    <source>
        <dbReference type="EMBL" id="KJH40850.1"/>
    </source>
</evidence>
<keyword evidence="4" id="KW-1185">Reference proteome</keyword>
<accession>A0A0D8X8F7</accession>
<gene>
    <name evidence="3" type="ORF">DICVIV_13192</name>
</gene>
<dbReference type="PRINTS" id="PR01270">
    <property type="entry name" value="HDASUPER"/>
</dbReference>
<feature type="domain" description="Histone deacetylase" evidence="2">
    <location>
        <begin position="2"/>
        <end position="150"/>
    </location>
</feature>
<evidence type="ECO:0000259" key="2">
    <source>
        <dbReference type="Pfam" id="PF00850"/>
    </source>
</evidence>
<protein>
    <submittedName>
        <fullName evidence="3">Histone deacetylase family protein</fullName>
    </submittedName>
</protein>
<proteinExistence type="predicted"/>
<dbReference type="SUPFAM" id="SSF52768">
    <property type="entry name" value="Arginase/deacetylase"/>
    <property type="match status" value="1"/>
</dbReference>
<dbReference type="OrthoDB" id="424012at2759"/>
<dbReference type="Gene3D" id="3.40.800.20">
    <property type="entry name" value="Histone deacetylase domain"/>
    <property type="match status" value="1"/>
</dbReference>
<dbReference type="GO" id="GO:0141221">
    <property type="term" value="F:histone deacetylase activity, hydrolytic mechanism"/>
    <property type="evidence" value="ECO:0007669"/>
    <property type="project" value="UniProtKB-EC"/>
</dbReference>
<reference evidence="3 4" key="1">
    <citation type="submission" date="2013-11" db="EMBL/GenBank/DDBJ databases">
        <title>Draft genome of the bovine lungworm Dictyocaulus viviparus.</title>
        <authorList>
            <person name="Mitreva M."/>
        </authorList>
    </citation>
    <scope>NUCLEOTIDE SEQUENCE [LARGE SCALE GENOMIC DNA]</scope>
    <source>
        <strain evidence="3 4">HannoverDv2000</strain>
    </source>
</reference>
<dbReference type="InterPro" id="IPR023801">
    <property type="entry name" value="His_deacetylse_dom"/>
</dbReference>
<evidence type="ECO:0000313" key="4">
    <source>
        <dbReference type="Proteomes" id="UP000053766"/>
    </source>
</evidence>
<comment type="catalytic activity">
    <reaction evidence="1">
        <text>N(6)-acetyl-L-lysyl-[histone] + H2O = L-lysyl-[histone] + acetate</text>
        <dbReference type="Rhea" id="RHEA:58196"/>
        <dbReference type="Rhea" id="RHEA-COMP:9845"/>
        <dbReference type="Rhea" id="RHEA-COMP:11338"/>
        <dbReference type="ChEBI" id="CHEBI:15377"/>
        <dbReference type="ChEBI" id="CHEBI:29969"/>
        <dbReference type="ChEBI" id="CHEBI:30089"/>
        <dbReference type="ChEBI" id="CHEBI:61930"/>
        <dbReference type="EC" id="3.5.1.98"/>
    </reaction>
</comment>
<dbReference type="InterPro" id="IPR023696">
    <property type="entry name" value="Ureohydrolase_dom_sf"/>
</dbReference>
<evidence type="ECO:0000256" key="1">
    <source>
        <dbReference type="ARBA" id="ARBA00048287"/>
    </source>
</evidence>
<dbReference type="EMBL" id="KN716995">
    <property type="protein sequence ID" value="KJH40850.1"/>
    <property type="molecule type" value="Genomic_DNA"/>
</dbReference>
<dbReference type="STRING" id="29172.A0A0D8X8F7"/>
<dbReference type="InterPro" id="IPR037138">
    <property type="entry name" value="His_deacetylse_dom_sf"/>
</dbReference>
<name>A0A0D8X8F7_DICVI</name>
<organism evidence="3 4">
    <name type="scientific">Dictyocaulus viviparus</name>
    <name type="common">Bovine lungworm</name>
    <dbReference type="NCBI Taxonomy" id="29172"/>
    <lineage>
        <taxon>Eukaryota</taxon>
        <taxon>Metazoa</taxon>
        <taxon>Ecdysozoa</taxon>
        <taxon>Nematoda</taxon>
        <taxon>Chromadorea</taxon>
        <taxon>Rhabditida</taxon>
        <taxon>Rhabditina</taxon>
        <taxon>Rhabditomorpha</taxon>
        <taxon>Strongyloidea</taxon>
        <taxon>Metastrongylidae</taxon>
        <taxon>Dictyocaulus</taxon>
    </lineage>
</organism>